<reference evidence="2" key="1">
    <citation type="submission" date="2022-11" db="EMBL/GenBank/DDBJ databases">
        <title>Minimal conservation of predation-associated metabolite biosynthetic gene clusters underscores biosynthetic potential of Myxococcota including descriptions for ten novel species: Archangium lansinium sp. nov., Myxococcus landrumus sp. nov., Nannocystis bai.</title>
        <authorList>
            <person name="Ahearne A."/>
            <person name="Stevens C."/>
            <person name="Phillips K."/>
        </authorList>
    </citation>
    <scope>NUCLEOTIDE SEQUENCE</scope>
    <source>
        <strain evidence="2">Na p29</strain>
    </source>
</reference>
<dbReference type="EMBL" id="JAPNKE010000002">
    <property type="protein sequence ID" value="MCY1004377.1"/>
    <property type="molecule type" value="Genomic_DNA"/>
</dbReference>
<sequence>MPKPWFVAAIFWTVPALASATPRSVYVAPEVREDAKLYDLLLFSTAVDHASGSTIDWQSTNIVRDGSPIRLYFESKHTDPEYGFCYKFTFRDALHEVRTRSGCRQWRDRKQHSVEILSPPEAKRLSGLRLHTYDVRGVPSDWDGSGDPPDTLTHEVEDFTFTDATLVSRSIDLLKSAVTASAKAVLLCAHPTATYRGVAIDDVRIGAKAVVDFRIAYQCNGLLERPCSMSLQATFGERKFEGLKVTEDTALTDARVGLDLCGAILRDALDAMSRG</sequence>
<gene>
    <name evidence="2" type="ORF">OV079_02100</name>
</gene>
<evidence type="ECO:0008006" key="4">
    <source>
        <dbReference type="Google" id="ProtNLM"/>
    </source>
</evidence>
<comment type="caution">
    <text evidence="2">The sequence shown here is derived from an EMBL/GenBank/DDBJ whole genome shotgun (WGS) entry which is preliminary data.</text>
</comment>
<feature type="signal peptide" evidence="1">
    <location>
        <begin position="1"/>
        <end position="18"/>
    </location>
</feature>
<evidence type="ECO:0000313" key="3">
    <source>
        <dbReference type="Proteomes" id="UP001150924"/>
    </source>
</evidence>
<name>A0A9X3ITU0_9BACT</name>
<feature type="chain" id="PRO_5040915371" description="Lipoprotein" evidence="1">
    <location>
        <begin position="19"/>
        <end position="275"/>
    </location>
</feature>
<proteinExistence type="predicted"/>
<protein>
    <recommendedName>
        <fullName evidence="4">Lipoprotein</fullName>
    </recommendedName>
</protein>
<evidence type="ECO:0000313" key="2">
    <source>
        <dbReference type="EMBL" id="MCY1004377.1"/>
    </source>
</evidence>
<keyword evidence="3" id="KW-1185">Reference proteome</keyword>
<dbReference type="RefSeq" id="WP_267765919.1">
    <property type="nucleotide sequence ID" value="NZ_JAPNKE010000002.1"/>
</dbReference>
<keyword evidence="1" id="KW-0732">Signal</keyword>
<accession>A0A9X3ITU0</accession>
<organism evidence="2 3">
    <name type="scientific">Nannocystis pusilla</name>
    <dbReference type="NCBI Taxonomy" id="889268"/>
    <lineage>
        <taxon>Bacteria</taxon>
        <taxon>Pseudomonadati</taxon>
        <taxon>Myxococcota</taxon>
        <taxon>Polyangia</taxon>
        <taxon>Nannocystales</taxon>
        <taxon>Nannocystaceae</taxon>
        <taxon>Nannocystis</taxon>
    </lineage>
</organism>
<dbReference type="Proteomes" id="UP001150924">
    <property type="component" value="Unassembled WGS sequence"/>
</dbReference>
<dbReference type="AlphaFoldDB" id="A0A9X3ITU0"/>
<evidence type="ECO:0000256" key="1">
    <source>
        <dbReference type="SAM" id="SignalP"/>
    </source>
</evidence>